<evidence type="ECO:0000259" key="1">
    <source>
        <dbReference type="Pfam" id="PF07859"/>
    </source>
</evidence>
<comment type="caution">
    <text evidence="2">The sequence shown here is derived from an EMBL/GenBank/DDBJ whole genome shotgun (WGS) entry which is preliminary data.</text>
</comment>
<dbReference type="InterPro" id="IPR050466">
    <property type="entry name" value="Carboxylest/Gibb_receptor"/>
</dbReference>
<dbReference type="InterPro" id="IPR029058">
    <property type="entry name" value="AB_hydrolase_fold"/>
</dbReference>
<dbReference type="AlphaFoldDB" id="A0A7J6WZW6"/>
<organism evidence="2 3">
    <name type="scientific">Thalictrum thalictroides</name>
    <name type="common">Rue-anemone</name>
    <name type="synonym">Anemone thalictroides</name>
    <dbReference type="NCBI Taxonomy" id="46969"/>
    <lineage>
        <taxon>Eukaryota</taxon>
        <taxon>Viridiplantae</taxon>
        <taxon>Streptophyta</taxon>
        <taxon>Embryophyta</taxon>
        <taxon>Tracheophyta</taxon>
        <taxon>Spermatophyta</taxon>
        <taxon>Magnoliopsida</taxon>
        <taxon>Ranunculales</taxon>
        <taxon>Ranunculaceae</taxon>
        <taxon>Thalictroideae</taxon>
        <taxon>Thalictrum</taxon>
    </lineage>
</organism>
<evidence type="ECO:0000313" key="3">
    <source>
        <dbReference type="Proteomes" id="UP000554482"/>
    </source>
</evidence>
<accession>A0A7J6WZW6</accession>
<keyword evidence="3" id="KW-1185">Reference proteome</keyword>
<dbReference type="Pfam" id="PF07859">
    <property type="entry name" value="Abhydrolase_3"/>
    <property type="match status" value="1"/>
</dbReference>
<dbReference type="InterPro" id="IPR013094">
    <property type="entry name" value="AB_hydrolase_3"/>
</dbReference>
<dbReference type="PANTHER" id="PTHR23024:SF546">
    <property type="entry name" value="CARBOXYLESTERASE 120-RELATED"/>
    <property type="match status" value="1"/>
</dbReference>
<gene>
    <name evidence="2" type="ORF">FRX31_007387</name>
</gene>
<sequence length="333" mass="36993">MADQSSSVDLCKKLLNNSIYNPDDDTLTRLLTFPGITCITCEDHNSVPNQPIFTQDIPLNATLKTWLRIYKPINPTPVTKLPLILYFHGSGFVIGTLSITWFHDLCTSMAFQLPAVVVSVGYRLAPESRLPAAYEDAMDAINWVRNQAIGRTGDSLLQDIVDYSNCYLMGTSSGGNMAYHAALRSLSMDIKPLKIRGIALNQPFFGGSQRTSSELRLINDKVFPLAMSDLMWELSLPKGSDRDHDYCNPMVNESYKDKIKMLGRCFVSVSGGDILSDRQMEFVKMLEKNGVNVVTSFEEEGYHGIDIMEAHKTQALVMALKQFLSSGLVAVGE</sequence>
<evidence type="ECO:0000313" key="2">
    <source>
        <dbReference type="EMBL" id="KAF5203026.1"/>
    </source>
</evidence>
<feature type="domain" description="Alpha/beta hydrolase fold-3" evidence="1">
    <location>
        <begin position="84"/>
        <end position="305"/>
    </location>
</feature>
<dbReference type="SUPFAM" id="SSF53474">
    <property type="entry name" value="alpha/beta-Hydrolases"/>
    <property type="match status" value="1"/>
</dbReference>
<dbReference type="GO" id="GO:0016787">
    <property type="term" value="F:hydrolase activity"/>
    <property type="evidence" value="ECO:0007669"/>
    <property type="project" value="InterPro"/>
</dbReference>
<dbReference type="EMBL" id="JABWDY010007322">
    <property type="protein sequence ID" value="KAF5203026.1"/>
    <property type="molecule type" value="Genomic_DNA"/>
</dbReference>
<proteinExistence type="predicted"/>
<dbReference type="PANTHER" id="PTHR23024">
    <property type="entry name" value="ARYLACETAMIDE DEACETYLASE"/>
    <property type="match status" value="1"/>
</dbReference>
<dbReference type="Proteomes" id="UP000554482">
    <property type="component" value="Unassembled WGS sequence"/>
</dbReference>
<protein>
    <submittedName>
        <fullName evidence="2">Carboxylesterase</fullName>
    </submittedName>
</protein>
<dbReference type="OrthoDB" id="408631at2759"/>
<reference evidence="2 3" key="1">
    <citation type="submission" date="2020-06" db="EMBL/GenBank/DDBJ databases">
        <title>Transcriptomic and genomic resources for Thalictrum thalictroides and T. hernandezii: Facilitating candidate gene discovery in an emerging model plant lineage.</title>
        <authorList>
            <person name="Arias T."/>
            <person name="Riano-Pachon D.M."/>
            <person name="Di Stilio V.S."/>
        </authorList>
    </citation>
    <scope>NUCLEOTIDE SEQUENCE [LARGE SCALE GENOMIC DNA]</scope>
    <source>
        <strain evidence="3">cv. WT478/WT964</strain>
        <tissue evidence="2">Leaves</tissue>
    </source>
</reference>
<name>A0A7J6WZW6_THATH</name>
<dbReference type="Gene3D" id="3.40.50.1820">
    <property type="entry name" value="alpha/beta hydrolase"/>
    <property type="match status" value="1"/>
</dbReference>